<protein>
    <submittedName>
        <fullName evidence="4">Uncharacterized protein LOC110419399</fullName>
    </submittedName>
</protein>
<feature type="transmembrane region" description="Helical" evidence="2">
    <location>
        <begin position="282"/>
        <end position="299"/>
    </location>
</feature>
<evidence type="ECO:0000256" key="2">
    <source>
        <dbReference type="SAM" id="Phobius"/>
    </source>
</evidence>
<dbReference type="GeneID" id="110419399"/>
<evidence type="ECO:0000313" key="3">
    <source>
        <dbReference type="Proteomes" id="UP000504621"/>
    </source>
</evidence>
<evidence type="ECO:0000256" key="1">
    <source>
        <dbReference type="SAM" id="MobiDB-lite"/>
    </source>
</evidence>
<accession>A0A6J1AMB6</accession>
<dbReference type="Proteomes" id="UP000504621">
    <property type="component" value="Unplaced"/>
</dbReference>
<dbReference type="PANTHER" id="PTHR33625">
    <property type="entry name" value="OS08G0179900 PROTEIN"/>
    <property type="match status" value="1"/>
</dbReference>
<dbReference type="RefSeq" id="XP_021288098.1">
    <property type="nucleotide sequence ID" value="XM_021432423.1"/>
</dbReference>
<keyword evidence="2" id="KW-0472">Membrane</keyword>
<proteinExistence type="predicted"/>
<evidence type="ECO:0000313" key="4">
    <source>
        <dbReference type="RefSeq" id="XP_021288098.1"/>
    </source>
</evidence>
<organism evidence="3 4">
    <name type="scientific">Herrania umbratica</name>
    <dbReference type="NCBI Taxonomy" id="108875"/>
    <lineage>
        <taxon>Eukaryota</taxon>
        <taxon>Viridiplantae</taxon>
        <taxon>Streptophyta</taxon>
        <taxon>Embryophyta</taxon>
        <taxon>Tracheophyta</taxon>
        <taxon>Spermatophyta</taxon>
        <taxon>Magnoliopsida</taxon>
        <taxon>eudicotyledons</taxon>
        <taxon>Gunneridae</taxon>
        <taxon>Pentapetalae</taxon>
        <taxon>rosids</taxon>
        <taxon>malvids</taxon>
        <taxon>Malvales</taxon>
        <taxon>Malvaceae</taxon>
        <taxon>Byttnerioideae</taxon>
        <taxon>Herrania</taxon>
    </lineage>
</organism>
<dbReference type="OrthoDB" id="659599at2759"/>
<dbReference type="PANTHER" id="PTHR33625:SF4">
    <property type="entry name" value="OS08G0179900 PROTEIN"/>
    <property type="match status" value="1"/>
</dbReference>
<keyword evidence="2" id="KW-1133">Transmembrane helix</keyword>
<reference evidence="4" key="1">
    <citation type="submission" date="2025-08" db="UniProtKB">
        <authorList>
            <consortium name="RefSeq"/>
        </authorList>
    </citation>
    <scope>IDENTIFICATION</scope>
    <source>
        <tissue evidence="4">Leaf</tissue>
    </source>
</reference>
<keyword evidence="3" id="KW-1185">Reference proteome</keyword>
<name>A0A6J1AMB6_9ROSI</name>
<gene>
    <name evidence="4" type="primary">LOC110419399</name>
</gene>
<dbReference type="AlphaFoldDB" id="A0A6J1AMB6"/>
<sequence>MGGGVMRAAAKVAGLGVVNTGLRAGFQVSPSSTEHSVMRVASRPVSSAMAVSRGGVSSVADAAASVNRKVCWETFDDWEFAGDVEEEVAMVGSTASGSGEPMARVLFGGVPSHEEAKEATADLKDALDKVFLSSPNSADTACNVKATSVPKPAIQAFKLLNESPQVQSVVASLAADPNIWNAVLNNSAYMEFVQSQKTNDELEDRGSPQSSESSVKLEEYVDAGHPKDSGNQFSNFLLNVKTTVVELVNKVTDFLQSLFTLPSAENAKGNAGSTFSSFDKTIGASLMGLAVMVIMVVLVKRAKSETS</sequence>
<feature type="region of interest" description="Disordered" evidence="1">
    <location>
        <begin position="197"/>
        <end position="216"/>
    </location>
</feature>
<keyword evidence="2" id="KW-0812">Transmembrane</keyword>